<organism evidence="17 18">
    <name type="scientific">Luteimonas colneyensis</name>
    <dbReference type="NCBI Taxonomy" id="2762230"/>
    <lineage>
        <taxon>Bacteria</taxon>
        <taxon>Pseudomonadati</taxon>
        <taxon>Pseudomonadota</taxon>
        <taxon>Gammaproteobacteria</taxon>
        <taxon>Lysobacterales</taxon>
        <taxon>Lysobacteraceae</taxon>
        <taxon>Luteimonas</taxon>
    </lineage>
</organism>
<keyword evidence="4 13" id="KW-0813">Transport</keyword>
<sequence>MLLNNQASAWRALPRLALAAALLVAISACGKDEAAAPADAAAGAGPANAAAATEAAAEQAAAEVAAKADALAALSPDELRERGRAAYAESRLYAPAADNALEYYLALREKSPGDAAVASALTDLMPMLVIATEQARDREDFEESRRLAALVARADANHPALQRLQASIDGADAAAKARIQQQALSAEQEAERQRQLAAERERAQAEQQRAAAEQLAQQQRTAERDAADRAEAERVAAEQRAAEERAAEQRRAQQQAAASAPATPAAPTLRPLSTPAPRYPAEALRAAQSGEVQVEFTVAPDGSVSDARVVRADPPRVFDREAVAAVRRWRFEPVSQPVTTRRTIAFNPGG</sequence>
<keyword evidence="9 13" id="KW-0653">Protein transport</keyword>
<keyword evidence="15" id="KW-0732">Signal</keyword>
<evidence type="ECO:0000256" key="4">
    <source>
        <dbReference type="ARBA" id="ARBA00022448"/>
    </source>
</evidence>
<dbReference type="InterPro" id="IPR037682">
    <property type="entry name" value="TonB_C"/>
</dbReference>
<keyword evidence="6 13" id="KW-0997">Cell inner membrane</keyword>
<dbReference type="PRINTS" id="PR01374">
    <property type="entry name" value="TONBPROTEIN"/>
</dbReference>
<evidence type="ECO:0000256" key="14">
    <source>
        <dbReference type="SAM" id="MobiDB-lite"/>
    </source>
</evidence>
<dbReference type="PANTHER" id="PTHR33446">
    <property type="entry name" value="PROTEIN TONB-RELATED"/>
    <property type="match status" value="1"/>
</dbReference>
<dbReference type="PROSITE" id="PS52015">
    <property type="entry name" value="TONB_CTD"/>
    <property type="match status" value="1"/>
</dbReference>
<keyword evidence="11" id="KW-0472">Membrane</keyword>
<evidence type="ECO:0000256" key="3">
    <source>
        <dbReference type="ARBA" id="ARBA00022362"/>
    </source>
</evidence>
<evidence type="ECO:0000256" key="6">
    <source>
        <dbReference type="ARBA" id="ARBA00022519"/>
    </source>
</evidence>
<protein>
    <recommendedName>
        <fullName evidence="3 13">Protein TonB</fullName>
    </recommendedName>
</protein>
<feature type="compositionally biased region" description="Basic and acidic residues" evidence="14">
    <location>
        <begin position="189"/>
        <end position="204"/>
    </location>
</feature>
<dbReference type="Proteomes" id="UP000647183">
    <property type="component" value="Unassembled WGS sequence"/>
</dbReference>
<name>A0ABR8UHB7_9GAMM</name>
<dbReference type="Gene3D" id="3.30.2420.10">
    <property type="entry name" value="TonB"/>
    <property type="match status" value="1"/>
</dbReference>
<feature type="chain" id="PRO_5046582570" description="Protein TonB" evidence="15">
    <location>
        <begin position="31"/>
        <end position="350"/>
    </location>
</feature>
<evidence type="ECO:0000256" key="8">
    <source>
        <dbReference type="ARBA" id="ARBA00022737"/>
    </source>
</evidence>
<evidence type="ECO:0000256" key="11">
    <source>
        <dbReference type="ARBA" id="ARBA00023136"/>
    </source>
</evidence>
<comment type="subunit">
    <text evidence="12">Homodimer. Forms a complex with the accessory proteins ExbB and ExbD.</text>
</comment>
<evidence type="ECO:0000313" key="18">
    <source>
        <dbReference type="Proteomes" id="UP000647183"/>
    </source>
</evidence>
<evidence type="ECO:0000256" key="5">
    <source>
        <dbReference type="ARBA" id="ARBA00022475"/>
    </source>
</evidence>
<dbReference type="InterPro" id="IPR006260">
    <property type="entry name" value="TonB/TolA_C"/>
</dbReference>
<feature type="compositionally biased region" description="Low complexity" evidence="14">
    <location>
        <begin position="205"/>
        <end position="220"/>
    </location>
</feature>
<evidence type="ECO:0000256" key="7">
    <source>
        <dbReference type="ARBA" id="ARBA00022692"/>
    </source>
</evidence>
<comment type="subcellular location">
    <subcellularLocation>
        <location evidence="1 13">Cell inner membrane</location>
        <topology evidence="1 13">Single-pass membrane protein</topology>
        <orientation evidence="1 13">Periplasmic side</orientation>
    </subcellularLocation>
</comment>
<keyword evidence="5 13" id="KW-1003">Cell membrane</keyword>
<dbReference type="Pfam" id="PF03544">
    <property type="entry name" value="TonB_C"/>
    <property type="match status" value="1"/>
</dbReference>
<accession>A0ABR8UHB7</accession>
<dbReference type="PANTHER" id="PTHR33446:SF8">
    <property type="entry name" value="PROTEIN TONB"/>
    <property type="match status" value="1"/>
</dbReference>
<keyword evidence="10" id="KW-1133">Transmembrane helix</keyword>
<evidence type="ECO:0000256" key="10">
    <source>
        <dbReference type="ARBA" id="ARBA00022989"/>
    </source>
</evidence>
<feature type="region of interest" description="Disordered" evidence="14">
    <location>
        <begin position="184"/>
        <end position="276"/>
    </location>
</feature>
<dbReference type="NCBIfam" id="TIGR01352">
    <property type="entry name" value="tonB_Cterm"/>
    <property type="match status" value="1"/>
</dbReference>
<keyword evidence="7" id="KW-0812">Transmembrane</keyword>
<evidence type="ECO:0000313" key="17">
    <source>
        <dbReference type="EMBL" id="MBD7987401.1"/>
    </source>
</evidence>
<feature type="compositionally biased region" description="Basic and acidic residues" evidence="14">
    <location>
        <begin position="221"/>
        <end position="251"/>
    </location>
</feature>
<gene>
    <name evidence="17" type="ORF">H9645_05105</name>
</gene>
<dbReference type="SUPFAM" id="SSF74653">
    <property type="entry name" value="TolA/TonB C-terminal domain"/>
    <property type="match status" value="1"/>
</dbReference>
<dbReference type="InterPro" id="IPR003538">
    <property type="entry name" value="TonB"/>
</dbReference>
<keyword evidence="8" id="KW-0677">Repeat</keyword>
<keyword evidence="18" id="KW-1185">Reference proteome</keyword>
<keyword evidence="13" id="KW-0735">Signal-anchor</keyword>
<reference evidence="17 18" key="1">
    <citation type="submission" date="2020-08" db="EMBL/GenBank/DDBJ databases">
        <title>A Genomic Blueprint of the Chicken Gut Microbiome.</title>
        <authorList>
            <person name="Gilroy R."/>
            <person name="Ravi A."/>
            <person name="Getino M."/>
            <person name="Pursley I."/>
            <person name="Horton D.L."/>
            <person name="Alikhan N.-F."/>
            <person name="Baker D."/>
            <person name="Gharbi K."/>
            <person name="Hall N."/>
            <person name="Watson M."/>
            <person name="Adriaenssens E.M."/>
            <person name="Foster-Nyarko E."/>
            <person name="Jarju S."/>
            <person name="Secka A."/>
            <person name="Antonio M."/>
            <person name="Oren A."/>
            <person name="Chaudhuri R."/>
            <person name="La Ragione R.M."/>
            <person name="Hildebrand F."/>
            <person name="Pallen M.J."/>
        </authorList>
    </citation>
    <scope>NUCLEOTIDE SEQUENCE [LARGE SCALE GENOMIC DNA]</scope>
    <source>
        <strain evidence="17 18">Sa2BVA3</strain>
    </source>
</reference>
<evidence type="ECO:0000256" key="12">
    <source>
        <dbReference type="ARBA" id="ARBA00025849"/>
    </source>
</evidence>
<dbReference type="EMBL" id="JACSQJ010000002">
    <property type="protein sequence ID" value="MBD7987401.1"/>
    <property type="molecule type" value="Genomic_DNA"/>
</dbReference>
<evidence type="ECO:0000256" key="15">
    <source>
        <dbReference type="SAM" id="SignalP"/>
    </source>
</evidence>
<dbReference type="InterPro" id="IPR051045">
    <property type="entry name" value="TonB-dependent_transducer"/>
</dbReference>
<evidence type="ECO:0000256" key="13">
    <source>
        <dbReference type="RuleBase" id="RU362123"/>
    </source>
</evidence>
<evidence type="ECO:0000256" key="2">
    <source>
        <dbReference type="ARBA" id="ARBA00006555"/>
    </source>
</evidence>
<evidence type="ECO:0000256" key="9">
    <source>
        <dbReference type="ARBA" id="ARBA00022927"/>
    </source>
</evidence>
<comment type="caution">
    <text evidence="17">The sequence shown here is derived from an EMBL/GenBank/DDBJ whole genome shotgun (WGS) entry which is preliminary data.</text>
</comment>
<dbReference type="RefSeq" id="WP_191728654.1">
    <property type="nucleotide sequence ID" value="NZ_JACSQJ010000002.1"/>
</dbReference>
<comment type="similarity">
    <text evidence="2 13">Belongs to the TonB family.</text>
</comment>
<evidence type="ECO:0000256" key="1">
    <source>
        <dbReference type="ARBA" id="ARBA00004383"/>
    </source>
</evidence>
<proteinExistence type="inferred from homology"/>
<comment type="function">
    <text evidence="13">Interacts with outer membrane receptor proteins that carry out high-affinity binding and energy dependent uptake into the periplasmic space of specific substrates. It could act to transduce energy from the cytoplasmic membrane to specific energy-requiring processes in the outer membrane, resulting in the release into the periplasm of ligands bound by these outer membrane proteins.</text>
</comment>
<evidence type="ECO:0000259" key="16">
    <source>
        <dbReference type="PROSITE" id="PS52015"/>
    </source>
</evidence>
<feature type="domain" description="TonB C-terminal" evidence="16">
    <location>
        <begin position="264"/>
        <end position="350"/>
    </location>
</feature>
<feature type="compositionally biased region" description="Low complexity" evidence="14">
    <location>
        <begin position="252"/>
        <end position="276"/>
    </location>
</feature>
<feature type="signal peptide" evidence="15">
    <location>
        <begin position="1"/>
        <end position="30"/>
    </location>
</feature>